<dbReference type="InterPro" id="IPR013656">
    <property type="entry name" value="PAS_4"/>
</dbReference>
<dbReference type="Proteomes" id="UP000004508">
    <property type="component" value="Unassembled WGS sequence"/>
</dbReference>
<keyword evidence="8" id="KW-0812">Transmembrane</keyword>
<dbReference type="eggNOG" id="COG5002">
    <property type="taxonomic scope" value="Bacteria"/>
</dbReference>
<dbReference type="InterPro" id="IPR004358">
    <property type="entry name" value="Sig_transdc_His_kin-like_C"/>
</dbReference>
<dbReference type="PANTHER" id="PTHR43547">
    <property type="entry name" value="TWO-COMPONENT HISTIDINE KINASE"/>
    <property type="match status" value="1"/>
</dbReference>
<evidence type="ECO:0000313" key="11">
    <source>
        <dbReference type="Proteomes" id="UP000004508"/>
    </source>
</evidence>
<keyword evidence="11" id="KW-1185">Reference proteome</keyword>
<evidence type="ECO:0000256" key="8">
    <source>
        <dbReference type="SAM" id="Phobius"/>
    </source>
</evidence>
<dbReference type="PROSITE" id="PS50109">
    <property type="entry name" value="HIS_KIN"/>
    <property type="match status" value="2"/>
</dbReference>
<dbReference type="CDD" id="cd00082">
    <property type="entry name" value="HisKA"/>
    <property type="match status" value="2"/>
</dbReference>
<organism evidence="10 11">
    <name type="scientific">Ktedonobacter racemifer DSM 44963</name>
    <dbReference type="NCBI Taxonomy" id="485913"/>
    <lineage>
        <taxon>Bacteria</taxon>
        <taxon>Bacillati</taxon>
        <taxon>Chloroflexota</taxon>
        <taxon>Ktedonobacteria</taxon>
        <taxon>Ktedonobacterales</taxon>
        <taxon>Ktedonobacteraceae</taxon>
        <taxon>Ktedonobacter</taxon>
    </lineage>
</organism>
<dbReference type="OrthoDB" id="165525at2"/>
<dbReference type="CDD" id="cd00130">
    <property type="entry name" value="PAS"/>
    <property type="match status" value="1"/>
</dbReference>
<dbReference type="SMART" id="SM00388">
    <property type="entry name" value="HisKA"/>
    <property type="match status" value="2"/>
</dbReference>
<evidence type="ECO:0000256" key="4">
    <source>
        <dbReference type="ARBA" id="ARBA00022679"/>
    </source>
</evidence>
<dbReference type="STRING" id="485913.Krac_6286"/>
<keyword evidence="5 10" id="KW-0418">Kinase</keyword>
<dbReference type="CDD" id="cd00075">
    <property type="entry name" value="HATPase"/>
    <property type="match status" value="1"/>
</dbReference>
<dbReference type="AlphaFoldDB" id="D6TYQ1"/>
<dbReference type="RefSeq" id="WP_007917171.1">
    <property type="nucleotide sequence ID" value="NZ_ADVG01000003.1"/>
</dbReference>
<dbReference type="SUPFAM" id="SSF47384">
    <property type="entry name" value="Homodimeric domain of signal transducing histidine kinase"/>
    <property type="match status" value="2"/>
</dbReference>
<feature type="transmembrane region" description="Helical" evidence="8">
    <location>
        <begin position="65"/>
        <end position="95"/>
    </location>
</feature>
<dbReference type="PANTHER" id="PTHR43547:SF2">
    <property type="entry name" value="HYBRID SIGNAL TRANSDUCTION HISTIDINE KINASE C"/>
    <property type="match status" value="1"/>
</dbReference>
<dbReference type="InterPro" id="IPR035965">
    <property type="entry name" value="PAS-like_dom_sf"/>
</dbReference>
<protein>
    <recommendedName>
        <fullName evidence="2">histidine kinase</fullName>
        <ecNumber evidence="2">2.7.13.3</ecNumber>
    </recommendedName>
</protein>
<evidence type="ECO:0000256" key="2">
    <source>
        <dbReference type="ARBA" id="ARBA00012438"/>
    </source>
</evidence>
<dbReference type="InterPro" id="IPR005467">
    <property type="entry name" value="His_kinase_dom"/>
</dbReference>
<dbReference type="EC" id="2.7.13.3" evidence="2"/>
<evidence type="ECO:0000256" key="5">
    <source>
        <dbReference type="ARBA" id="ARBA00022777"/>
    </source>
</evidence>
<keyword evidence="8" id="KW-1133">Transmembrane helix</keyword>
<dbReference type="SUPFAM" id="SSF55785">
    <property type="entry name" value="PYP-like sensor domain (PAS domain)"/>
    <property type="match status" value="1"/>
</dbReference>
<feature type="transmembrane region" description="Helical" evidence="8">
    <location>
        <begin position="107"/>
        <end position="129"/>
    </location>
</feature>
<dbReference type="Gene3D" id="3.30.450.20">
    <property type="entry name" value="PAS domain"/>
    <property type="match status" value="1"/>
</dbReference>
<feature type="transmembrane region" description="Helical" evidence="8">
    <location>
        <begin position="21"/>
        <end position="45"/>
    </location>
</feature>
<dbReference type="SMART" id="SM00091">
    <property type="entry name" value="PAS"/>
    <property type="match status" value="1"/>
</dbReference>
<dbReference type="SMART" id="SM00387">
    <property type="entry name" value="HATPase_c"/>
    <property type="match status" value="2"/>
</dbReference>
<evidence type="ECO:0000256" key="3">
    <source>
        <dbReference type="ARBA" id="ARBA00022553"/>
    </source>
</evidence>
<dbReference type="Pfam" id="PF08448">
    <property type="entry name" value="PAS_4"/>
    <property type="match status" value="1"/>
</dbReference>
<dbReference type="Gene3D" id="1.10.287.130">
    <property type="match status" value="2"/>
</dbReference>
<comment type="catalytic activity">
    <reaction evidence="1">
        <text>ATP + protein L-histidine = ADP + protein N-phospho-L-histidine.</text>
        <dbReference type="EC" id="2.7.13.3"/>
    </reaction>
</comment>
<keyword evidence="4" id="KW-0808">Transferase</keyword>
<dbReference type="PRINTS" id="PR00344">
    <property type="entry name" value="BCTRLSENSOR"/>
</dbReference>
<dbReference type="SMART" id="SM00065">
    <property type="entry name" value="GAF"/>
    <property type="match status" value="1"/>
</dbReference>
<reference evidence="10 11" key="1">
    <citation type="journal article" date="2011" name="Stand. Genomic Sci.">
        <title>Non-contiguous finished genome sequence and contextual data of the filamentous soil bacterium Ktedonobacter racemifer type strain (SOSP1-21).</title>
        <authorList>
            <person name="Chang Y.J."/>
            <person name="Land M."/>
            <person name="Hauser L."/>
            <person name="Chertkov O."/>
            <person name="Del Rio T.G."/>
            <person name="Nolan M."/>
            <person name="Copeland A."/>
            <person name="Tice H."/>
            <person name="Cheng J.F."/>
            <person name="Lucas S."/>
            <person name="Han C."/>
            <person name="Goodwin L."/>
            <person name="Pitluck S."/>
            <person name="Ivanova N."/>
            <person name="Ovchinikova G."/>
            <person name="Pati A."/>
            <person name="Chen A."/>
            <person name="Palaniappan K."/>
            <person name="Mavromatis K."/>
            <person name="Liolios K."/>
            <person name="Brettin T."/>
            <person name="Fiebig A."/>
            <person name="Rohde M."/>
            <person name="Abt B."/>
            <person name="Goker M."/>
            <person name="Detter J.C."/>
            <person name="Woyke T."/>
            <person name="Bristow J."/>
            <person name="Eisen J.A."/>
            <person name="Markowitz V."/>
            <person name="Hugenholtz P."/>
            <person name="Kyrpides N.C."/>
            <person name="Klenk H.P."/>
            <person name="Lapidus A."/>
        </authorList>
    </citation>
    <scope>NUCLEOTIDE SEQUENCE [LARGE SCALE GENOMIC DNA]</scope>
    <source>
        <strain evidence="11">DSM 44963</strain>
    </source>
</reference>
<dbReference type="Gene3D" id="3.30.565.10">
    <property type="entry name" value="Histidine kinase-like ATPase, C-terminal domain"/>
    <property type="match status" value="2"/>
</dbReference>
<dbReference type="InParanoid" id="D6TYQ1"/>
<dbReference type="Pfam" id="PF00512">
    <property type="entry name" value="HisKA"/>
    <property type="match status" value="2"/>
</dbReference>
<dbReference type="InterPro" id="IPR036097">
    <property type="entry name" value="HisK_dim/P_sf"/>
</dbReference>
<keyword evidence="8" id="KW-0472">Membrane</keyword>
<dbReference type="InterPro" id="IPR003018">
    <property type="entry name" value="GAF"/>
</dbReference>
<dbReference type="FunFam" id="3.30.565.10:FF:000006">
    <property type="entry name" value="Sensor histidine kinase WalK"/>
    <property type="match status" value="1"/>
</dbReference>
<dbReference type="InterPro" id="IPR029016">
    <property type="entry name" value="GAF-like_dom_sf"/>
</dbReference>
<dbReference type="eggNOG" id="COG2205">
    <property type="taxonomic scope" value="Bacteria"/>
</dbReference>
<keyword evidence="6" id="KW-0902">Two-component regulatory system</keyword>
<feature type="region of interest" description="Disordered" evidence="7">
    <location>
        <begin position="398"/>
        <end position="428"/>
    </location>
</feature>
<dbReference type="InterPro" id="IPR036890">
    <property type="entry name" value="HATPase_C_sf"/>
</dbReference>
<gene>
    <name evidence="10" type="ORF">Krac_6286</name>
</gene>
<evidence type="ECO:0000259" key="9">
    <source>
        <dbReference type="PROSITE" id="PS50109"/>
    </source>
</evidence>
<evidence type="ECO:0000256" key="1">
    <source>
        <dbReference type="ARBA" id="ARBA00000085"/>
    </source>
</evidence>
<dbReference type="Gene3D" id="3.30.450.40">
    <property type="match status" value="1"/>
</dbReference>
<evidence type="ECO:0000313" key="10">
    <source>
        <dbReference type="EMBL" id="EFH85126.1"/>
    </source>
</evidence>
<dbReference type="EMBL" id="ADVG01000003">
    <property type="protein sequence ID" value="EFH85126.1"/>
    <property type="molecule type" value="Genomic_DNA"/>
</dbReference>
<dbReference type="Pfam" id="PF01590">
    <property type="entry name" value="GAF"/>
    <property type="match status" value="1"/>
</dbReference>
<accession>D6TYQ1</accession>
<feature type="domain" description="Histidine kinase" evidence="9">
    <location>
        <begin position="790"/>
        <end position="1024"/>
    </location>
</feature>
<dbReference type="InterPro" id="IPR003661">
    <property type="entry name" value="HisK_dim/P_dom"/>
</dbReference>
<evidence type="ECO:0000256" key="7">
    <source>
        <dbReference type="SAM" id="MobiDB-lite"/>
    </source>
</evidence>
<dbReference type="SUPFAM" id="SSF55781">
    <property type="entry name" value="GAF domain-like"/>
    <property type="match status" value="1"/>
</dbReference>
<dbReference type="Pfam" id="PF02518">
    <property type="entry name" value="HATPase_c"/>
    <property type="match status" value="2"/>
</dbReference>
<dbReference type="GO" id="GO:0000155">
    <property type="term" value="F:phosphorelay sensor kinase activity"/>
    <property type="evidence" value="ECO:0007669"/>
    <property type="project" value="InterPro"/>
</dbReference>
<keyword evidence="3" id="KW-0597">Phosphoprotein</keyword>
<feature type="domain" description="Histidine kinase" evidence="9">
    <location>
        <begin position="165"/>
        <end position="386"/>
    </location>
</feature>
<evidence type="ECO:0000256" key="6">
    <source>
        <dbReference type="ARBA" id="ARBA00023012"/>
    </source>
</evidence>
<name>D6TYQ1_KTERA</name>
<proteinExistence type="predicted"/>
<dbReference type="InterPro" id="IPR003594">
    <property type="entry name" value="HATPase_dom"/>
</dbReference>
<comment type="caution">
    <text evidence="10">The sequence shown here is derived from an EMBL/GenBank/DDBJ whole genome shotgun (WGS) entry which is preliminary data.</text>
</comment>
<dbReference type="InterPro" id="IPR000014">
    <property type="entry name" value="PAS"/>
</dbReference>
<sequence>MTTRANRLSSQANSARRSRKISSWLLSPWFGYLACVFLIGGVWLLEKLNEALNEALPHAPIFLATPFTMVSVFVAMVWGIGPALVSVALGLFVIARFLSPSIVASGILTDISLVGPFIFVQLMGIGVVIQLERSRRKLLATSQALAESHQQLERANNVKDYIIMRSSHELRTPLTTILGRTQLLSVRLKKSEVTPENWAAVQQYLEVVEARALHLRALIDSLFKLSRVHAGEIPLRGKCIELGALCHKIVENQQNLSGRSIEIKLPAQPLLLQANEELVSQVVVNLVANAIKYSSETSAIQMGAQSNDHQVTLQIQNDHPGLSPDQLEHLFEPFYRTTDVEYSSIPGWGLGLTVCKEIVEQYGGQIWAESSEETGVSFFVKLPLAAERLSISERNSEVGKSLQHVTQPKQERGGGISGGKPIPHSRPLQGAHTQLKRVKAIWESFPDSLIACDRNQKIVRINTAACKLFEVASEAQCQGRDYRQFLEHYLHADEPSPFVSREQWLMNLVPAGKAGASSPEQTLLLALPSGRKVFATVRSFPVADQERGIEEIVFVFHELTYYSQAISHLQHVHKATLDLLTAIAQIPEQMDHILPEETFLLSPPVLFVAQQVVNVIRQVLDCHRVMMFAFGRRTGHLHFVAGNGLAAEQEQHWRDIGGRFHPLDAVDDAVCARLGTNQEVVLATDQLRTIDYLGQQRPFPAYPCPVPSGSEAFLFIPLFLEQQWVGALVIGKASSEDAYPPEEIALVKAVTGQTMLLIEGIHCFYAQGEKQKKALAQREVSCLTGEFLTLASHELRTPLTGIMGNLQLAQRRLETLKKQLAPPSAQIREPVAHIQRPLTAASQGTQLQQRIINDLIDDARIQTHTLTLSLNPEDLLTLLREVVARQQQAAPEHTIVLDVPSPEQRVPIIADAGRIKHVLNTYLTNALTYSPPGRPVVVQVRVADALARVSVHNEGPGIAREELDHIWERFYRAKGSAVQHELDLSFGLVLYLCRVFIERHQGSVGVESAPDQGATFWFTIPSQGE</sequence>
<dbReference type="SUPFAM" id="SSF55874">
    <property type="entry name" value="ATPase domain of HSP90 chaperone/DNA topoisomerase II/histidine kinase"/>
    <property type="match status" value="2"/>
</dbReference>